<dbReference type="GO" id="GO:0008081">
    <property type="term" value="F:phosphoric diester hydrolase activity"/>
    <property type="evidence" value="ECO:0007669"/>
    <property type="project" value="InterPro"/>
</dbReference>
<dbReference type="OrthoDB" id="9795622at2"/>
<gene>
    <name evidence="2" type="ORF">DFP82_10811</name>
</gene>
<dbReference type="RefSeq" id="WP_110923726.1">
    <property type="nucleotide sequence ID" value="NZ_QJSU01000008.1"/>
</dbReference>
<proteinExistence type="predicted"/>
<name>A0A2V4UNU1_9GAMM</name>
<keyword evidence="3" id="KW-1185">Reference proteome</keyword>
<dbReference type="Proteomes" id="UP000247746">
    <property type="component" value="Unassembled WGS sequence"/>
</dbReference>
<reference evidence="2 3" key="1">
    <citation type="submission" date="2018-06" db="EMBL/GenBank/DDBJ databases">
        <title>Genomic Encyclopedia of Type Strains, Phase III (KMG-III): the genomes of soil and plant-associated and newly described type strains.</title>
        <authorList>
            <person name="Whitman W."/>
        </authorList>
    </citation>
    <scope>NUCLEOTIDE SEQUENCE [LARGE SCALE GENOMIC DNA]</scope>
    <source>
        <strain evidence="2 3">CECT 5889</strain>
    </source>
</reference>
<dbReference type="CDD" id="cd08556">
    <property type="entry name" value="GDPD"/>
    <property type="match status" value="1"/>
</dbReference>
<dbReference type="SUPFAM" id="SSF51695">
    <property type="entry name" value="PLC-like phosphodiesterases"/>
    <property type="match status" value="1"/>
</dbReference>
<evidence type="ECO:0000313" key="3">
    <source>
        <dbReference type="Proteomes" id="UP000247746"/>
    </source>
</evidence>
<dbReference type="InterPro" id="IPR030395">
    <property type="entry name" value="GP_PDE_dom"/>
</dbReference>
<accession>A0A2V4UNU1</accession>
<dbReference type="AlphaFoldDB" id="A0A2V4UNU1"/>
<evidence type="ECO:0000313" key="2">
    <source>
        <dbReference type="EMBL" id="PYE38216.1"/>
    </source>
</evidence>
<protein>
    <submittedName>
        <fullName evidence="2">Glycerophosphoryl diester phosphodiesterase</fullName>
    </submittedName>
</protein>
<dbReference type="Pfam" id="PF03009">
    <property type="entry name" value="GDPD"/>
    <property type="match status" value="1"/>
</dbReference>
<dbReference type="InterPro" id="IPR017946">
    <property type="entry name" value="PLC-like_Pdiesterase_TIM-brl"/>
</dbReference>
<dbReference type="Gene3D" id="3.20.20.190">
    <property type="entry name" value="Phosphatidylinositol (PI) phosphodiesterase"/>
    <property type="match status" value="1"/>
</dbReference>
<dbReference type="PROSITE" id="PS51704">
    <property type="entry name" value="GP_PDE"/>
    <property type="match status" value="1"/>
</dbReference>
<dbReference type="EMBL" id="QJSU01000008">
    <property type="protein sequence ID" value="PYE38216.1"/>
    <property type="molecule type" value="Genomic_DNA"/>
</dbReference>
<comment type="caution">
    <text evidence="2">The sequence shown here is derived from an EMBL/GenBank/DDBJ whole genome shotgun (WGS) entry which is preliminary data.</text>
</comment>
<feature type="domain" description="GP-PDE" evidence="1">
    <location>
        <begin position="7"/>
        <end position="243"/>
    </location>
</feature>
<evidence type="ECO:0000259" key="1">
    <source>
        <dbReference type="PROSITE" id="PS51704"/>
    </source>
</evidence>
<dbReference type="GO" id="GO:0006629">
    <property type="term" value="P:lipid metabolic process"/>
    <property type="evidence" value="ECO:0007669"/>
    <property type="project" value="InterPro"/>
</dbReference>
<organism evidence="2 3">
    <name type="scientific">Psychrobacter fozii</name>
    <dbReference type="NCBI Taxonomy" id="198480"/>
    <lineage>
        <taxon>Bacteria</taxon>
        <taxon>Pseudomonadati</taxon>
        <taxon>Pseudomonadota</taxon>
        <taxon>Gammaproteobacteria</taxon>
        <taxon>Moraxellales</taxon>
        <taxon>Moraxellaceae</taxon>
        <taxon>Psychrobacter</taxon>
    </lineage>
</organism>
<dbReference type="PANTHER" id="PTHR46211:SF14">
    <property type="entry name" value="GLYCEROPHOSPHODIESTER PHOSPHODIESTERASE"/>
    <property type="match status" value="1"/>
</dbReference>
<dbReference type="PANTHER" id="PTHR46211">
    <property type="entry name" value="GLYCEROPHOSPHORYL DIESTER PHOSPHODIESTERASE"/>
    <property type="match status" value="1"/>
</dbReference>
<sequence length="243" mass="27645">MINIKNTRLLGHRGARGEALENTFMGFQHAQRLNAHGLTGVEFDVQLSADGYLIVFHDDDLARMCRQQSRIDQLSMVEIQRQRQFEHQIIPLASIASLLSNFTHIELEIKTHSRTDYPKLMRALTHSLIDSPFANLPIALTSFDMELHARLQRSKLLMHIPRGLLIETPKALTTATNTALQLGCSQLGIYYPLINQSIIERSHRYGLPVSAWTVNDTDIIEQLVKWQTDVIITDFPSHLLLNS</sequence>